<dbReference type="Pfam" id="PF00166">
    <property type="entry name" value="Cpn10"/>
    <property type="match status" value="1"/>
</dbReference>
<feature type="signal peptide" evidence="4">
    <location>
        <begin position="1"/>
        <end position="27"/>
    </location>
</feature>
<dbReference type="CDD" id="cd00320">
    <property type="entry name" value="cpn10"/>
    <property type="match status" value="1"/>
</dbReference>
<dbReference type="PANTHER" id="PTHR10772">
    <property type="entry name" value="10 KDA HEAT SHOCK PROTEIN"/>
    <property type="match status" value="1"/>
</dbReference>
<dbReference type="InterPro" id="IPR018369">
    <property type="entry name" value="Chaprnonin_Cpn10_CS"/>
</dbReference>
<dbReference type="AlphaFoldDB" id="A0ABD3NQI3"/>
<dbReference type="PANTHER" id="PTHR10772:SF0">
    <property type="entry name" value="10 KDA HEAT SHOCK PROTEIN, MITOCHONDRIAL"/>
    <property type="match status" value="1"/>
</dbReference>
<dbReference type="InterPro" id="IPR011032">
    <property type="entry name" value="GroES-like_sf"/>
</dbReference>
<dbReference type="GO" id="GO:0005739">
    <property type="term" value="C:mitochondrion"/>
    <property type="evidence" value="ECO:0007669"/>
    <property type="project" value="UniProtKB-ARBA"/>
</dbReference>
<proteinExistence type="inferred from homology"/>
<dbReference type="InterPro" id="IPR020818">
    <property type="entry name" value="Chaperonin_GroES"/>
</dbReference>
<evidence type="ECO:0000313" key="6">
    <source>
        <dbReference type="Proteomes" id="UP001530315"/>
    </source>
</evidence>
<comment type="similarity">
    <text evidence="1 3">Belongs to the GroES chaperonin family.</text>
</comment>
<evidence type="ECO:0000256" key="3">
    <source>
        <dbReference type="RuleBase" id="RU003479"/>
    </source>
</evidence>
<dbReference type="Gene3D" id="2.30.33.40">
    <property type="entry name" value="GroES chaperonin"/>
    <property type="match status" value="1"/>
</dbReference>
<feature type="chain" id="PRO_5044775741" evidence="4">
    <location>
        <begin position="28"/>
        <end position="145"/>
    </location>
</feature>
<dbReference type="InterPro" id="IPR037124">
    <property type="entry name" value="Chaperonin_GroES_sf"/>
</dbReference>
<dbReference type="PROSITE" id="PS00681">
    <property type="entry name" value="CHAPERONINS_CPN10"/>
    <property type="match status" value="1"/>
</dbReference>
<sequence length="145" mass="15371">MPSSSATVVRAARPLLLLLRPAASASASPSSYLFSHSRRGAAAASFSSSRKFAPLGDRVLVRRSIKETMTSGGILLPSDNVKESNEGIVVSVGPGARDDTTGNMRPLCLKVGDSVLLPKYGGTEVEVGDEKMSLYREEDILGKFE</sequence>
<keyword evidence="6" id="KW-1185">Reference proteome</keyword>
<evidence type="ECO:0000256" key="2">
    <source>
        <dbReference type="ARBA" id="ARBA00023186"/>
    </source>
</evidence>
<dbReference type="Proteomes" id="UP001530315">
    <property type="component" value="Unassembled WGS sequence"/>
</dbReference>
<dbReference type="FunFam" id="2.30.33.40:FF:000002">
    <property type="entry name" value="10 kDa chaperonin, mitochondrial"/>
    <property type="match status" value="1"/>
</dbReference>
<evidence type="ECO:0000256" key="4">
    <source>
        <dbReference type="SAM" id="SignalP"/>
    </source>
</evidence>
<dbReference type="PRINTS" id="PR00297">
    <property type="entry name" value="CHAPERONIN10"/>
</dbReference>
<reference evidence="5 6" key="1">
    <citation type="submission" date="2024-10" db="EMBL/GenBank/DDBJ databases">
        <title>Updated reference genomes for cyclostephanoid diatoms.</title>
        <authorList>
            <person name="Roberts W.R."/>
            <person name="Alverson A.J."/>
        </authorList>
    </citation>
    <scope>NUCLEOTIDE SEQUENCE [LARGE SCALE GENOMIC DNA]</scope>
    <source>
        <strain evidence="5 6">AJA276-08</strain>
    </source>
</reference>
<keyword evidence="4" id="KW-0732">Signal</keyword>
<gene>
    <name evidence="5" type="ORF">ACHAW5_008952</name>
</gene>
<evidence type="ECO:0000313" key="5">
    <source>
        <dbReference type="EMBL" id="KAL3777723.1"/>
    </source>
</evidence>
<evidence type="ECO:0000256" key="1">
    <source>
        <dbReference type="ARBA" id="ARBA00006975"/>
    </source>
</evidence>
<dbReference type="SMART" id="SM00883">
    <property type="entry name" value="Cpn10"/>
    <property type="match status" value="1"/>
</dbReference>
<dbReference type="HAMAP" id="MF_00580">
    <property type="entry name" value="CH10"/>
    <property type="match status" value="1"/>
</dbReference>
<keyword evidence="2 3" id="KW-0143">Chaperone</keyword>
<dbReference type="SUPFAM" id="SSF50129">
    <property type="entry name" value="GroES-like"/>
    <property type="match status" value="1"/>
</dbReference>
<organism evidence="5 6">
    <name type="scientific">Stephanodiscus triporus</name>
    <dbReference type="NCBI Taxonomy" id="2934178"/>
    <lineage>
        <taxon>Eukaryota</taxon>
        <taxon>Sar</taxon>
        <taxon>Stramenopiles</taxon>
        <taxon>Ochrophyta</taxon>
        <taxon>Bacillariophyta</taxon>
        <taxon>Coscinodiscophyceae</taxon>
        <taxon>Thalassiosirophycidae</taxon>
        <taxon>Stephanodiscales</taxon>
        <taxon>Stephanodiscaceae</taxon>
        <taxon>Stephanodiscus</taxon>
    </lineage>
</organism>
<name>A0ABD3NQI3_9STRA</name>
<accession>A0ABD3NQI3</accession>
<dbReference type="EMBL" id="JALLAZ020001269">
    <property type="protein sequence ID" value="KAL3777723.1"/>
    <property type="molecule type" value="Genomic_DNA"/>
</dbReference>
<protein>
    <submittedName>
        <fullName evidence="5">Uncharacterized protein</fullName>
    </submittedName>
</protein>
<comment type="caution">
    <text evidence="5">The sequence shown here is derived from an EMBL/GenBank/DDBJ whole genome shotgun (WGS) entry which is preliminary data.</text>
</comment>